<protein>
    <submittedName>
        <fullName evidence="1">Uncharacterized protein</fullName>
    </submittedName>
</protein>
<keyword evidence="2" id="KW-1185">Reference proteome</keyword>
<dbReference type="EMBL" id="KQ241626">
    <property type="protein sequence ID" value="KNC87005.1"/>
    <property type="molecule type" value="Genomic_DNA"/>
</dbReference>
<dbReference type="AlphaFoldDB" id="A0A0L0GDB9"/>
<name>A0A0L0GDB9_9EUKA</name>
<proteinExistence type="predicted"/>
<dbReference type="GeneID" id="25901362"/>
<dbReference type="Proteomes" id="UP000054560">
    <property type="component" value="Unassembled WGS sequence"/>
</dbReference>
<organism evidence="1 2">
    <name type="scientific">Sphaeroforma arctica JP610</name>
    <dbReference type="NCBI Taxonomy" id="667725"/>
    <lineage>
        <taxon>Eukaryota</taxon>
        <taxon>Ichthyosporea</taxon>
        <taxon>Ichthyophonida</taxon>
        <taxon>Sphaeroforma</taxon>
    </lineage>
</organism>
<sequence>MSYQNDEIFQNLPNGEGDIGLDESMVMSIAFGRKNVFNGVKIVSLPKVIRHLPMAQIYDVYEKDCKHRLRASLSKSNFKSIGD</sequence>
<gene>
    <name evidence="1" type="ORF">SARC_00858</name>
</gene>
<evidence type="ECO:0000313" key="1">
    <source>
        <dbReference type="EMBL" id="KNC87005.1"/>
    </source>
</evidence>
<dbReference type="RefSeq" id="XP_014160907.1">
    <property type="nucleotide sequence ID" value="XM_014305432.1"/>
</dbReference>
<evidence type="ECO:0000313" key="2">
    <source>
        <dbReference type="Proteomes" id="UP000054560"/>
    </source>
</evidence>
<reference evidence="1 2" key="1">
    <citation type="submission" date="2011-02" db="EMBL/GenBank/DDBJ databases">
        <title>The Genome Sequence of Sphaeroforma arctica JP610.</title>
        <authorList>
            <consortium name="The Broad Institute Genome Sequencing Platform"/>
            <person name="Russ C."/>
            <person name="Cuomo C."/>
            <person name="Young S.K."/>
            <person name="Zeng Q."/>
            <person name="Gargeya S."/>
            <person name="Alvarado L."/>
            <person name="Berlin A."/>
            <person name="Chapman S.B."/>
            <person name="Chen Z."/>
            <person name="Freedman E."/>
            <person name="Gellesch M."/>
            <person name="Goldberg J."/>
            <person name="Griggs A."/>
            <person name="Gujja S."/>
            <person name="Heilman E."/>
            <person name="Heiman D."/>
            <person name="Howarth C."/>
            <person name="Mehta T."/>
            <person name="Neiman D."/>
            <person name="Pearson M."/>
            <person name="Roberts A."/>
            <person name="Saif S."/>
            <person name="Shea T."/>
            <person name="Shenoy N."/>
            <person name="Sisk P."/>
            <person name="Stolte C."/>
            <person name="Sykes S."/>
            <person name="White J."/>
            <person name="Yandava C."/>
            <person name="Burger G."/>
            <person name="Gray M.W."/>
            <person name="Holland P.W.H."/>
            <person name="King N."/>
            <person name="Lang F.B.F."/>
            <person name="Roger A.J."/>
            <person name="Ruiz-Trillo I."/>
            <person name="Haas B."/>
            <person name="Nusbaum C."/>
            <person name="Birren B."/>
        </authorList>
    </citation>
    <scope>NUCLEOTIDE SEQUENCE [LARGE SCALE GENOMIC DNA]</scope>
    <source>
        <strain evidence="1 2">JP610</strain>
    </source>
</reference>
<accession>A0A0L0GDB9</accession>